<evidence type="ECO:0000256" key="4">
    <source>
        <dbReference type="ARBA" id="ARBA00023306"/>
    </source>
</evidence>
<dbReference type="GO" id="GO:0031145">
    <property type="term" value="P:anaphase-promoting complex-dependent catabolic process"/>
    <property type="evidence" value="ECO:0007669"/>
    <property type="project" value="TreeGrafter"/>
</dbReference>
<comment type="similarity">
    <text evidence="1">Belongs to the APC1 family.</text>
</comment>
<evidence type="ECO:0000259" key="6">
    <source>
        <dbReference type="Pfam" id="PF12859"/>
    </source>
</evidence>
<dbReference type="KEGG" id="ker:91099408"/>
<dbReference type="Pfam" id="PF12859">
    <property type="entry name" value="ANAPC1"/>
    <property type="match status" value="1"/>
</dbReference>
<reference evidence="9 10" key="1">
    <citation type="submission" date="2024-01" db="EMBL/GenBank/DDBJ databases">
        <title>Comparative genomics of Cryptococcus and Kwoniella reveals pathogenesis evolution and contrasting modes of karyotype evolution via chromosome fusion or intercentromeric recombination.</title>
        <authorList>
            <person name="Coelho M.A."/>
            <person name="David-Palma M."/>
            <person name="Shea T."/>
            <person name="Bowers K."/>
            <person name="McGinley-Smith S."/>
            <person name="Mohammad A.W."/>
            <person name="Gnirke A."/>
            <person name="Yurkov A.M."/>
            <person name="Nowrousian M."/>
            <person name="Sun S."/>
            <person name="Cuomo C.A."/>
            <person name="Heitman J."/>
        </authorList>
    </citation>
    <scope>NUCLEOTIDE SEQUENCE [LARGE SCALE GENOMIC DNA]</scope>
    <source>
        <strain evidence="9 10">PYCC6329</strain>
    </source>
</reference>
<dbReference type="Proteomes" id="UP001358614">
    <property type="component" value="Chromosome 1"/>
</dbReference>
<feature type="compositionally biased region" description="Polar residues" evidence="5">
    <location>
        <begin position="372"/>
        <end position="389"/>
    </location>
</feature>
<feature type="domain" description="Anaphase-promoting complex subunit 1 C-terminal" evidence="7">
    <location>
        <begin position="1778"/>
        <end position="1926"/>
    </location>
</feature>
<evidence type="ECO:0000259" key="8">
    <source>
        <dbReference type="Pfam" id="PF20518"/>
    </source>
</evidence>
<dbReference type="GO" id="GO:0005680">
    <property type="term" value="C:anaphase-promoting complex"/>
    <property type="evidence" value="ECO:0007669"/>
    <property type="project" value="InterPro"/>
</dbReference>
<feature type="compositionally biased region" description="Pro residues" evidence="5">
    <location>
        <begin position="332"/>
        <end position="341"/>
    </location>
</feature>
<dbReference type="PANTHER" id="PTHR12827">
    <property type="entry name" value="MEIOTIC CHECKPOINT REGULATOR TSG24 FAMILY MEMBER"/>
    <property type="match status" value="1"/>
</dbReference>
<dbReference type="GO" id="GO:0007091">
    <property type="term" value="P:metaphase/anaphase transition of mitotic cell cycle"/>
    <property type="evidence" value="ECO:0007669"/>
    <property type="project" value="TreeGrafter"/>
</dbReference>
<dbReference type="GO" id="GO:0070979">
    <property type="term" value="P:protein K11-linked ubiquitination"/>
    <property type="evidence" value="ECO:0007669"/>
    <property type="project" value="TreeGrafter"/>
</dbReference>
<organism evidence="9 10">
    <name type="scientific">Kwoniella europaea PYCC6329</name>
    <dbReference type="NCBI Taxonomy" id="1423913"/>
    <lineage>
        <taxon>Eukaryota</taxon>
        <taxon>Fungi</taxon>
        <taxon>Dikarya</taxon>
        <taxon>Basidiomycota</taxon>
        <taxon>Agaricomycotina</taxon>
        <taxon>Tremellomycetes</taxon>
        <taxon>Tremellales</taxon>
        <taxon>Cryptococcaceae</taxon>
        <taxon>Kwoniella</taxon>
    </lineage>
</organism>
<name>A0AAX4K9H7_9TREE</name>
<dbReference type="GO" id="GO:0060090">
    <property type="term" value="F:molecular adaptor activity"/>
    <property type="evidence" value="ECO:0007669"/>
    <property type="project" value="TreeGrafter"/>
</dbReference>
<dbReference type="GeneID" id="91099408"/>
<proteinExistence type="inferred from homology"/>
<evidence type="ECO:0000313" key="9">
    <source>
        <dbReference type="EMBL" id="WWD02564.1"/>
    </source>
</evidence>
<feature type="domain" description="Anaphase-promoting complex subunit 1 middle" evidence="8">
    <location>
        <begin position="930"/>
        <end position="994"/>
    </location>
</feature>
<gene>
    <name evidence="9" type="ORF">V865_000604</name>
</gene>
<dbReference type="PANTHER" id="PTHR12827:SF3">
    <property type="entry name" value="ANAPHASE-PROMOTING COMPLEX SUBUNIT 1"/>
    <property type="match status" value="1"/>
</dbReference>
<dbReference type="Gene3D" id="1.25.10.10">
    <property type="entry name" value="Leucine-rich Repeat Variant"/>
    <property type="match status" value="2"/>
</dbReference>
<evidence type="ECO:0000259" key="7">
    <source>
        <dbReference type="Pfam" id="PF18122"/>
    </source>
</evidence>
<dbReference type="GO" id="GO:0051301">
    <property type="term" value="P:cell division"/>
    <property type="evidence" value="ECO:0007669"/>
    <property type="project" value="UniProtKB-KW"/>
</dbReference>
<feature type="region of interest" description="Disordered" evidence="5">
    <location>
        <begin position="115"/>
        <end position="160"/>
    </location>
</feature>
<feature type="region of interest" description="Disordered" evidence="5">
    <location>
        <begin position="328"/>
        <end position="401"/>
    </location>
</feature>
<evidence type="ECO:0000256" key="1">
    <source>
        <dbReference type="ARBA" id="ARBA00010547"/>
    </source>
</evidence>
<dbReference type="Pfam" id="PF18122">
    <property type="entry name" value="APC1_C"/>
    <property type="match status" value="1"/>
</dbReference>
<evidence type="ECO:0008006" key="11">
    <source>
        <dbReference type="Google" id="ProtNLM"/>
    </source>
</evidence>
<keyword evidence="4" id="KW-0131">Cell cycle</keyword>
<accession>A0AAX4K9H7</accession>
<keyword evidence="3" id="KW-0498">Mitosis</keyword>
<dbReference type="EMBL" id="CP144089">
    <property type="protein sequence ID" value="WWD02564.1"/>
    <property type="molecule type" value="Genomic_DNA"/>
</dbReference>
<keyword evidence="2" id="KW-0132">Cell division</keyword>
<dbReference type="Pfam" id="PF20518">
    <property type="entry name" value="Apc1_MidN"/>
    <property type="match status" value="1"/>
</dbReference>
<sequence>MLQATVIGPAASPGQILYSRRDPGPSRDAFNDYSIIFQDQHQETDKPLGRTLQAIENPSDGIHEEYKEEELVWYGKTVVWSRGTQIFRKYTYELEKEDVSKAVFAWFKIGDEAGSSNDVSHKGKQAMKSSNTFGPFHQSQHEHWGTPRPSSSSSSSSNPPKLERTLVVFLQTRAHVYYSSGQDVVVHLPFAIDGAWPLSTGGFIVQRALEKRELRKLGKEKRKSGSVLRGLTDHSSMTILDDLMDMEDDTAPSLPRLYTLENPFDELKMIVEGRVEDGFDQASGRLISQTHAIDSSLSILYVSPDPYPFVVTFNCESNEIILYRKTYIPDQPDLPPLPPNPRTMRPEEILGPPEAPVPIPRSTRAGRPSLHRNPSSFGPSSDNRTSSISDPLDRTQRRAPRMSRGLRIAQEHPIATDELQATLDPAPIVPPPSTTKRRSRGLSILSTATTAQDLNRRTSGASSSFVLLDLHDKHDKMGLQAIAEMDLRETTMMMGLERDEVGSRSDLVLDKVWTWRAPYAVTPENVSVFLSDNLFSTSVVINLHISQPGHTPHLHPVHAQFRSIPYKYFAITPSPLIECLSAIPIISTRPYVYDVLLLARNGTLSLMTSGGRHISLQIPRPLREGHEEVARKLASSLRMAVDEKHTRLNSERRMVKLLDPIGPRFTIIYEDGESLRVDADLRIDHHLTRQCFEALSYVIPPQQFFFVKREILSFLQQLPSIQRRDDGQIWKIFSSVMRAMLQIEGESQPTNPFETLVHDGQISSNPISRRLAQSITRNTSATRSLSTTGLMYGETLRLEDTAPIMLALHLVAQDLRLSSTGRKEIGGVVKLISDLASKMGRRDWKDYWARIMPCEVSDMHSNQGITYDTTVLDQFDAPPDIMAYLHQQLITRTKPFPSPISLLAHPASSELGYVNPCRQTTLITGIFSYFTASNSSRAAAAVKHMVRAGLDLNWLSDLPYGIALPVLETLRFCQHNPPKDWDAKMYELIARWDLGIRAMGEANVSGREDPDLDFGLERIPTIKELVGSVNEDKKKPQQPVLPHARFGSDRRVQEVERIMQTTRVRTIAVQDPKGASESDVVRYHQTVVNTLANRTLSIPVGQGMFEFGTRSTNITDVWNIPLIELSVKVGPGKPTLKAEIVSDSAEWPCFHNGVAAGLAISPECKGIDSSWIVFNRPNILNAEHGGFLLALGLNGHLRSLMTYHAFPLLEPRHDFTSVGLLLGLACSYAGSEDLLITKVLSLHTHALLPLGSMELNASPIIQSSALVGLGLVYAGSRNLRMAEVTLSEVGRKEMPNVDGFADYQESYSFSAAMAFGLIMLGKGGESTSEVERRMLTQLRRCILGDTPVLEGTKSRSAVPTIDNNITGPGATLALGLMYLKSGRRDIADMISIPQTAFELDQVRPDLLLLRTFARSLILWDEITPMMGWIEDQLPQFIKTAHDKGHNHKRSTNHMELSTELAYLNIVSGACFAIGMKYAGTATEMAHTNLMTFFGVLSKAATGSSMTYEGRIRRTAARQGLNIVTLALAMVMSGTGELSVLRRLRVSHGQEGAGVTYGSHMAMHMALGMLFLGRGHYTLGNSNLSIAVMSIAFFPRFLGSPGDNKSYPQAFRHLWALAVEPRCLVAKDVDTLETVYLPVKLKVKEQTPGASTSTIDLQQKKSSSGTVKVRSQSLISPTLISPFENILSIEIDSPRYWSVKYDCDSPKDKLGLIRNRTIYVKRKLGFLDYNSDPKGNRSLFVRAGSMTGIDLHYDLISYQQPTSPTNRSNILGSEEVEGLVRIHSGDPALIRLSKLFNNNYNAGESDNDRQHMEINSINNFVEIVLLECLSLDKPHLIPVYLDMYMSLQRLNEEWGLGVEELNQLEFIRYFYDKIYDKSFNSSSSTLNEKRFPLVRMNFVNSLIRRLTQPTSADEALDSVVRYLRGEQQGMGWTEDLVKYIWKNNLPPLPLLEMLKEKVRQSAIDREVLVLKVRDVSEGYRKRISGQYGERNGLDDGVVEGEGWKMDSVREMVRVWTE</sequence>
<protein>
    <recommendedName>
        <fullName evidence="11">Anaphase-promoting complex subunit 1</fullName>
    </recommendedName>
</protein>
<feature type="domain" description="Anaphase-promoting complex subunit 1 N-terminal" evidence="6">
    <location>
        <begin position="65"/>
        <end position="720"/>
    </location>
</feature>
<evidence type="ECO:0000256" key="2">
    <source>
        <dbReference type="ARBA" id="ARBA00022618"/>
    </source>
</evidence>
<evidence type="ECO:0000313" key="10">
    <source>
        <dbReference type="Proteomes" id="UP001358614"/>
    </source>
</evidence>
<dbReference type="InterPro" id="IPR049255">
    <property type="entry name" value="Apc1_N"/>
</dbReference>
<dbReference type="InterPro" id="IPR046794">
    <property type="entry name" value="Apc1_MidN"/>
</dbReference>
<evidence type="ECO:0000256" key="5">
    <source>
        <dbReference type="SAM" id="MobiDB-lite"/>
    </source>
</evidence>
<keyword evidence="10" id="KW-1185">Reference proteome</keyword>
<dbReference type="RefSeq" id="XP_066080531.1">
    <property type="nucleotide sequence ID" value="XM_066224434.1"/>
</dbReference>
<dbReference type="InterPro" id="IPR011989">
    <property type="entry name" value="ARM-like"/>
</dbReference>
<dbReference type="InterPro" id="IPR041221">
    <property type="entry name" value="APC1_C"/>
</dbReference>
<evidence type="ECO:0000256" key="3">
    <source>
        <dbReference type="ARBA" id="ARBA00022776"/>
    </source>
</evidence>
<dbReference type="InterPro" id="IPR024990">
    <property type="entry name" value="Apc1"/>
</dbReference>